<dbReference type="InterPro" id="IPR018309">
    <property type="entry name" value="Tscrpt_reg_PadR_C"/>
</dbReference>
<dbReference type="EMBL" id="ANNX02000048">
    <property type="protein sequence ID" value="KYC35868.1"/>
    <property type="molecule type" value="Genomic_DNA"/>
</dbReference>
<sequence length="180" mass="20946">MALAHAVMSLLAKKAYSGYEIAKEFEGSVGYFWQATHQQIYRELKKLEEQGWVSVEVIAQGKPLDKKIYHLTELGQQKLAEWIDEECELGPIREDIMVKVFAGKLVSPQVLLQQLEQNRRLHLKRLEAYKDIEKRLFAHPEELSYGELCQYTVLKMGICCEKAWNSWCEESIEVLQNVKE</sequence>
<evidence type="ECO:0000313" key="3">
    <source>
        <dbReference type="EMBL" id="KYC35868.1"/>
    </source>
</evidence>
<dbReference type="Pfam" id="PF03551">
    <property type="entry name" value="PadR"/>
    <property type="match status" value="1"/>
</dbReference>
<evidence type="ECO:0000313" key="4">
    <source>
        <dbReference type="Proteomes" id="UP000076925"/>
    </source>
</evidence>
<reference evidence="3 4" key="1">
    <citation type="journal article" date="2013" name="Genome Biol. Evol.">
        <title>Genomes of Stigonematalean cyanobacteria (subsection V) and the evolution of oxygenic photosynthesis from prokaryotes to plastids.</title>
        <authorList>
            <person name="Dagan T."/>
            <person name="Roettger M."/>
            <person name="Stucken K."/>
            <person name="Landan G."/>
            <person name="Koch R."/>
            <person name="Major P."/>
            <person name="Gould S.B."/>
            <person name="Goremykin V.V."/>
            <person name="Rippka R."/>
            <person name="Tandeau de Marsac N."/>
            <person name="Gugger M."/>
            <person name="Lockhart P.J."/>
            <person name="Allen J.F."/>
            <person name="Brune I."/>
            <person name="Maus I."/>
            <person name="Puhler A."/>
            <person name="Martin W.F."/>
        </authorList>
    </citation>
    <scope>NUCLEOTIDE SEQUENCE [LARGE SCALE GENOMIC DNA]</scope>
    <source>
        <strain evidence="3 4">PCC 7110</strain>
    </source>
</reference>
<feature type="domain" description="Transcription regulator PadR N-terminal" evidence="1">
    <location>
        <begin position="7"/>
        <end position="81"/>
    </location>
</feature>
<dbReference type="PANTHER" id="PTHR43252">
    <property type="entry name" value="TRANSCRIPTIONAL REGULATOR YQJI"/>
    <property type="match status" value="1"/>
</dbReference>
<keyword evidence="4" id="KW-1185">Reference proteome</keyword>
<dbReference type="Gene3D" id="1.10.10.10">
    <property type="entry name" value="Winged helix-like DNA-binding domain superfamily/Winged helix DNA-binding domain"/>
    <property type="match status" value="1"/>
</dbReference>
<dbReference type="PANTHER" id="PTHR43252:SF4">
    <property type="entry name" value="TRANSCRIPTIONAL REGULATORY PROTEIN"/>
    <property type="match status" value="1"/>
</dbReference>
<dbReference type="STRING" id="128403.WA1_48505"/>
<dbReference type="OrthoDB" id="9783723at2"/>
<dbReference type="AlphaFoldDB" id="A0A139WTV1"/>
<protein>
    <submittedName>
        <fullName evidence="3">PadR family transcriptional regulator</fullName>
    </submittedName>
</protein>
<dbReference type="InterPro" id="IPR036388">
    <property type="entry name" value="WH-like_DNA-bd_sf"/>
</dbReference>
<dbReference type="RefSeq" id="WP_026134544.1">
    <property type="nucleotide sequence ID" value="NZ_KQ976354.1"/>
</dbReference>
<accession>A0A139WTV1</accession>
<dbReference type="SUPFAM" id="SSF46785">
    <property type="entry name" value="Winged helix' DNA-binding domain"/>
    <property type="match status" value="1"/>
</dbReference>
<dbReference type="InterPro" id="IPR005149">
    <property type="entry name" value="Tscrpt_reg_PadR_N"/>
</dbReference>
<comment type="caution">
    <text evidence="3">The sequence shown here is derived from an EMBL/GenBank/DDBJ whole genome shotgun (WGS) entry which is preliminary data.</text>
</comment>
<name>A0A139WTV1_9CYAN</name>
<feature type="domain" description="Transcription regulator PadR C-terminal" evidence="2">
    <location>
        <begin position="92"/>
        <end position="175"/>
    </location>
</feature>
<proteinExistence type="predicted"/>
<evidence type="ECO:0000259" key="1">
    <source>
        <dbReference type="Pfam" id="PF03551"/>
    </source>
</evidence>
<evidence type="ECO:0000259" key="2">
    <source>
        <dbReference type="Pfam" id="PF10400"/>
    </source>
</evidence>
<dbReference type="Gene3D" id="6.10.140.190">
    <property type="match status" value="1"/>
</dbReference>
<dbReference type="Proteomes" id="UP000076925">
    <property type="component" value="Unassembled WGS sequence"/>
</dbReference>
<gene>
    <name evidence="3" type="ORF">WA1_48505</name>
</gene>
<organism evidence="3 4">
    <name type="scientific">Scytonema hofmannii PCC 7110</name>
    <dbReference type="NCBI Taxonomy" id="128403"/>
    <lineage>
        <taxon>Bacteria</taxon>
        <taxon>Bacillati</taxon>
        <taxon>Cyanobacteriota</taxon>
        <taxon>Cyanophyceae</taxon>
        <taxon>Nostocales</taxon>
        <taxon>Scytonemataceae</taxon>
        <taxon>Scytonema</taxon>
    </lineage>
</organism>
<dbReference type="InterPro" id="IPR036390">
    <property type="entry name" value="WH_DNA-bd_sf"/>
</dbReference>
<dbReference type="Pfam" id="PF10400">
    <property type="entry name" value="Vir_act_alpha_C"/>
    <property type="match status" value="1"/>
</dbReference>